<gene>
    <name evidence="2" type="ORF">UCRPA7_533</name>
</gene>
<reference evidence="3" key="1">
    <citation type="journal article" date="2013" name="Genome Announc.">
        <title>Draft genome sequence of the ascomycete Phaeoacremonium aleophilum strain UCR-PA7, a causal agent of the esca disease complex in grapevines.</title>
        <authorList>
            <person name="Blanco-Ulate B."/>
            <person name="Rolshausen P."/>
            <person name="Cantu D."/>
        </authorList>
    </citation>
    <scope>NUCLEOTIDE SEQUENCE [LARGE SCALE GENOMIC DNA]</scope>
    <source>
        <strain evidence="3">UCR-PA7</strain>
    </source>
</reference>
<name>R8BXD5_PHAM7</name>
<dbReference type="KEGG" id="tmn:UCRPA7_533"/>
<dbReference type="HOGENOM" id="CLU_092479_0_0_1"/>
<dbReference type="eggNOG" id="ENOG502SF0B">
    <property type="taxonomic scope" value="Eukaryota"/>
</dbReference>
<dbReference type="EMBL" id="KB932812">
    <property type="protein sequence ID" value="EOO04007.1"/>
    <property type="molecule type" value="Genomic_DNA"/>
</dbReference>
<dbReference type="Proteomes" id="UP000014074">
    <property type="component" value="Unassembled WGS sequence"/>
</dbReference>
<feature type="region of interest" description="Disordered" evidence="1">
    <location>
        <begin position="178"/>
        <end position="209"/>
    </location>
</feature>
<dbReference type="OrthoDB" id="5153521at2759"/>
<protein>
    <submittedName>
        <fullName evidence="2">Uncharacterized protein</fullName>
    </submittedName>
</protein>
<dbReference type="GeneID" id="19325873"/>
<feature type="region of interest" description="Disordered" evidence="1">
    <location>
        <begin position="50"/>
        <end position="87"/>
    </location>
</feature>
<evidence type="ECO:0000313" key="2">
    <source>
        <dbReference type="EMBL" id="EOO04007.1"/>
    </source>
</evidence>
<dbReference type="RefSeq" id="XP_007911319.1">
    <property type="nucleotide sequence ID" value="XM_007913128.1"/>
</dbReference>
<sequence>MATAFDTPAQYERDLRSINKEWKRGKDYNTKWSNGTRPLPNVRYDLLDLDEGQKVRPRRKASEEAHPIKEKHNNMNKFHRSHPDLPLGRVRSKMSAQHELDEVAKGSRSILELLPTSPHKQSVSDPLVYSFDRTDSPGQPLALDVFVKAANGGRATEKFVEKEYEILDGNGDALKGRKARQNLRKSGSPRDGGQAVEEGIEVEDGFELV</sequence>
<organism evidence="2 3">
    <name type="scientific">Phaeoacremonium minimum (strain UCR-PA7)</name>
    <name type="common">Esca disease fungus</name>
    <name type="synonym">Togninia minima</name>
    <dbReference type="NCBI Taxonomy" id="1286976"/>
    <lineage>
        <taxon>Eukaryota</taxon>
        <taxon>Fungi</taxon>
        <taxon>Dikarya</taxon>
        <taxon>Ascomycota</taxon>
        <taxon>Pezizomycotina</taxon>
        <taxon>Sordariomycetes</taxon>
        <taxon>Sordariomycetidae</taxon>
        <taxon>Togniniales</taxon>
        <taxon>Togniniaceae</taxon>
        <taxon>Phaeoacremonium</taxon>
    </lineage>
</organism>
<accession>R8BXD5</accession>
<proteinExistence type="predicted"/>
<feature type="compositionally biased region" description="Acidic residues" evidence="1">
    <location>
        <begin position="198"/>
        <end position="209"/>
    </location>
</feature>
<dbReference type="AlphaFoldDB" id="R8BXD5"/>
<evidence type="ECO:0000313" key="3">
    <source>
        <dbReference type="Proteomes" id="UP000014074"/>
    </source>
</evidence>
<keyword evidence="3" id="KW-1185">Reference proteome</keyword>
<evidence type="ECO:0000256" key="1">
    <source>
        <dbReference type="SAM" id="MobiDB-lite"/>
    </source>
</evidence>
<feature type="compositionally biased region" description="Basic and acidic residues" evidence="1">
    <location>
        <begin position="60"/>
        <end position="73"/>
    </location>
</feature>